<proteinExistence type="predicted"/>
<protein>
    <submittedName>
        <fullName evidence="1">Uncharacterized protein</fullName>
    </submittedName>
</protein>
<comment type="caution">
    <text evidence="1">The sequence shown here is derived from an EMBL/GenBank/DDBJ whole genome shotgun (WGS) entry which is preliminary data.</text>
</comment>
<reference evidence="1" key="1">
    <citation type="submission" date="2022-03" db="EMBL/GenBank/DDBJ databases">
        <authorList>
            <person name="Sayadi A."/>
        </authorList>
    </citation>
    <scope>NUCLEOTIDE SEQUENCE</scope>
</reference>
<accession>A0A9P0PH25</accession>
<sequence>MLLLESEYYAFLNIWTNGGSTRQRLIDRAVFCRSFSHAMDSFCTC</sequence>
<organism evidence="1 2">
    <name type="scientific">Acanthoscelides obtectus</name>
    <name type="common">Bean weevil</name>
    <name type="synonym">Bruchus obtectus</name>
    <dbReference type="NCBI Taxonomy" id="200917"/>
    <lineage>
        <taxon>Eukaryota</taxon>
        <taxon>Metazoa</taxon>
        <taxon>Ecdysozoa</taxon>
        <taxon>Arthropoda</taxon>
        <taxon>Hexapoda</taxon>
        <taxon>Insecta</taxon>
        <taxon>Pterygota</taxon>
        <taxon>Neoptera</taxon>
        <taxon>Endopterygota</taxon>
        <taxon>Coleoptera</taxon>
        <taxon>Polyphaga</taxon>
        <taxon>Cucujiformia</taxon>
        <taxon>Chrysomeloidea</taxon>
        <taxon>Chrysomelidae</taxon>
        <taxon>Bruchinae</taxon>
        <taxon>Bruchini</taxon>
        <taxon>Acanthoscelides</taxon>
    </lineage>
</organism>
<dbReference type="Proteomes" id="UP001152888">
    <property type="component" value="Unassembled WGS sequence"/>
</dbReference>
<evidence type="ECO:0000313" key="1">
    <source>
        <dbReference type="EMBL" id="CAH1985905.1"/>
    </source>
</evidence>
<gene>
    <name evidence="1" type="ORF">ACAOBT_LOCUS16941</name>
</gene>
<dbReference type="AlphaFoldDB" id="A0A9P0PH25"/>
<dbReference type="EMBL" id="CAKOFQ010006988">
    <property type="protein sequence ID" value="CAH1985905.1"/>
    <property type="molecule type" value="Genomic_DNA"/>
</dbReference>
<name>A0A9P0PH25_ACAOB</name>
<evidence type="ECO:0000313" key="2">
    <source>
        <dbReference type="Proteomes" id="UP001152888"/>
    </source>
</evidence>
<keyword evidence="2" id="KW-1185">Reference proteome</keyword>